<gene>
    <name evidence="2" type="ORF">EOD41_14315</name>
</gene>
<dbReference type="Proteomes" id="UP000282759">
    <property type="component" value="Unassembled WGS sequence"/>
</dbReference>
<evidence type="ECO:0000313" key="2">
    <source>
        <dbReference type="EMBL" id="RVU00130.1"/>
    </source>
</evidence>
<name>A0A437MR51_9SPHI</name>
<dbReference type="OrthoDB" id="1454629at2"/>
<evidence type="ECO:0000256" key="1">
    <source>
        <dbReference type="SAM" id="SignalP"/>
    </source>
</evidence>
<feature type="chain" id="PRO_5018977809" evidence="1">
    <location>
        <begin position="25"/>
        <end position="142"/>
    </location>
</feature>
<organism evidence="2 3">
    <name type="scientific">Mucilaginibacter limnophilus</name>
    <dbReference type="NCBI Taxonomy" id="1932778"/>
    <lineage>
        <taxon>Bacteria</taxon>
        <taxon>Pseudomonadati</taxon>
        <taxon>Bacteroidota</taxon>
        <taxon>Sphingobacteriia</taxon>
        <taxon>Sphingobacteriales</taxon>
        <taxon>Sphingobacteriaceae</taxon>
        <taxon>Mucilaginibacter</taxon>
    </lineage>
</organism>
<dbReference type="RefSeq" id="WP_127706085.1">
    <property type="nucleotide sequence ID" value="NZ_SACK01000006.1"/>
</dbReference>
<evidence type="ECO:0000313" key="3">
    <source>
        <dbReference type="Proteomes" id="UP000282759"/>
    </source>
</evidence>
<sequence length="142" mass="15472">MKKAILTLFASAAFALLTVTNVSAQSAKKQEIKTKASTEKSEEVAALKKPKNVKGKPAAKRGDECGASYSDIIVKNYTGYYLDVFVDGEFRVSLAPGYQTTTCAVPGTTKLYAKASFDDGSYLTWGPVYPKTGYVYTWSLWP</sequence>
<protein>
    <submittedName>
        <fullName evidence="2">Uncharacterized protein</fullName>
    </submittedName>
</protein>
<dbReference type="AlphaFoldDB" id="A0A437MR51"/>
<feature type="signal peptide" evidence="1">
    <location>
        <begin position="1"/>
        <end position="24"/>
    </location>
</feature>
<proteinExistence type="predicted"/>
<reference evidence="2 3" key="1">
    <citation type="submission" date="2019-01" db="EMBL/GenBank/DDBJ databases">
        <authorList>
            <person name="Chen W.-M."/>
        </authorList>
    </citation>
    <scope>NUCLEOTIDE SEQUENCE [LARGE SCALE GENOMIC DNA]</scope>
    <source>
        <strain evidence="2 3">YBJ-36</strain>
    </source>
</reference>
<keyword evidence="3" id="KW-1185">Reference proteome</keyword>
<comment type="caution">
    <text evidence="2">The sequence shown here is derived from an EMBL/GenBank/DDBJ whole genome shotgun (WGS) entry which is preliminary data.</text>
</comment>
<dbReference type="EMBL" id="SACK01000006">
    <property type="protein sequence ID" value="RVU00130.1"/>
    <property type="molecule type" value="Genomic_DNA"/>
</dbReference>
<accession>A0A437MR51</accession>
<keyword evidence="1" id="KW-0732">Signal</keyword>